<dbReference type="InterPro" id="IPR018714">
    <property type="entry name" value="DUF2237"/>
</dbReference>
<evidence type="ECO:0000313" key="2">
    <source>
        <dbReference type="EMBL" id="CAE4582326.1"/>
    </source>
</evidence>
<name>A0A7S4UGT6_9STRA</name>
<evidence type="ECO:0000256" key="1">
    <source>
        <dbReference type="SAM" id="SignalP"/>
    </source>
</evidence>
<dbReference type="Gene3D" id="3.30.56.110">
    <property type="entry name" value="Protein of unknown function DUF2237"/>
    <property type="match status" value="1"/>
</dbReference>
<gene>
    <name evidence="2" type="ORF">DBRI00130_LOCUS2189</name>
</gene>
<organism evidence="2">
    <name type="scientific">Ditylum brightwellii</name>
    <dbReference type="NCBI Taxonomy" id="49249"/>
    <lineage>
        <taxon>Eukaryota</taxon>
        <taxon>Sar</taxon>
        <taxon>Stramenopiles</taxon>
        <taxon>Ochrophyta</taxon>
        <taxon>Bacillariophyta</taxon>
        <taxon>Mediophyceae</taxon>
        <taxon>Lithodesmiophycidae</taxon>
        <taxon>Lithodesmiales</taxon>
        <taxon>Lithodesmiaceae</taxon>
        <taxon>Ditylum</taxon>
    </lineage>
</organism>
<feature type="chain" id="PRO_5030565724" evidence="1">
    <location>
        <begin position="20"/>
        <end position="178"/>
    </location>
</feature>
<keyword evidence="1" id="KW-0732">Signal</keyword>
<dbReference type="Pfam" id="PF09996">
    <property type="entry name" value="DUF2237"/>
    <property type="match status" value="1"/>
</dbReference>
<sequence>MTAVCAILAFYVLIQVVIGSDSAESSVLNIYGGPLEQCSHSGMALTGFTRDGYCTDINGDTGSHHICIDLSSTTGGNFCSVTGQSDWCSSSMTCHDALFDEEEDEDNYCPVQDWCVCQWAFASYLQYAGGCDKIQDLVCEAINMQAALAYKSMAGITKYDNALRCIESRCGVAFSKEQ</sequence>
<accession>A0A7S4UGT6</accession>
<proteinExistence type="predicted"/>
<dbReference type="AlphaFoldDB" id="A0A7S4UGT6"/>
<protein>
    <submittedName>
        <fullName evidence="2">Uncharacterized protein</fullName>
    </submittedName>
</protein>
<feature type="signal peptide" evidence="1">
    <location>
        <begin position="1"/>
        <end position="19"/>
    </location>
</feature>
<reference evidence="2" key="1">
    <citation type="submission" date="2021-01" db="EMBL/GenBank/DDBJ databases">
        <authorList>
            <person name="Corre E."/>
            <person name="Pelletier E."/>
            <person name="Niang G."/>
            <person name="Scheremetjew M."/>
            <person name="Finn R."/>
            <person name="Kale V."/>
            <person name="Holt S."/>
            <person name="Cochrane G."/>
            <person name="Meng A."/>
            <person name="Brown T."/>
            <person name="Cohen L."/>
        </authorList>
    </citation>
    <scope>NUCLEOTIDE SEQUENCE</scope>
    <source>
        <strain evidence="2">GSO104</strain>
    </source>
</reference>
<dbReference type="EMBL" id="HBNS01002721">
    <property type="protein sequence ID" value="CAE4582326.1"/>
    <property type="molecule type" value="Transcribed_RNA"/>
</dbReference>